<dbReference type="InterPro" id="IPR001509">
    <property type="entry name" value="Epimerase_deHydtase"/>
</dbReference>
<evidence type="ECO:0000256" key="4">
    <source>
        <dbReference type="ARBA" id="ARBA00023239"/>
    </source>
</evidence>
<evidence type="ECO:0000313" key="6">
    <source>
        <dbReference type="EMBL" id="GBG97261.1"/>
    </source>
</evidence>
<proteinExistence type="predicted"/>
<dbReference type="EMBL" id="BFFO01000009">
    <property type="protein sequence ID" value="GBG97261.1"/>
    <property type="molecule type" value="Genomic_DNA"/>
</dbReference>
<dbReference type="PANTHER" id="PTHR43078:SF6">
    <property type="entry name" value="UDP-GLUCURONIC ACID DECARBOXYLASE 1"/>
    <property type="match status" value="1"/>
</dbReference>
<dbReference type="SUPFAM" id="SSF51735">
    <property type="entry name" value="NAD(P)-binding Rossmann-fold domains"/>
    <property type="match status" value="1"/>
</dbReference>
<dbReference type="Proteomes" id="UP000245021">
    <property type="component" value="Unassembled WGS sequence"/>
</dbReference>
<evidence type="ECO:0000313" key="7">
    <source>
        <dbReference type="Proteomes" id="UP000245021"/>
    </source>
</evidence>
<keyword evidence="3" id="KW-0520">NAD</keyword>
<dbReference type="GO" id="GO:0042732">
    <property type="term" value="P:D-xylose metabolic process"/>
    <property type="evidence" value="ECO:0007669"/>
    <property type="project" value="InterPro"/>
</dbReference>
<feature type="domain" description="NAD-dependent epimerase/dehydratase" evidence="5">
    <location>
        <begin position="31"/>
        <end position="266"/>
    </location>
</feature>
<dbReference type="AlphaFoldDB" id="A0A2R5HKT8"/>
<evidence type="ECO:0000259" key="5">
    <source>
        <dbReference type="Pfam" id="PF01370"/>
    </source>
</evidence>
<dbReference type="GO" id="GO:0048040">
    <property type="term" value="F:UDP-glucuronate decarboxylase activity"/>
    <property type="evidence" value="ECO:0007669"/>
    <property type="project" value="TreeGrafter"/>
</dbReference>
<accession>A0A2R5HKT8</accession>
<gene>
    <name evidence="6" type="ORF">NtB2_01399</name>
</gene>
<reference evidence="6 7" key="1">
    <citation type="journal article" date="2018" name="Genome Announc.">
        <title>Draft Genome Sequence of Lactococcus sp. Strain NtB2 (JCM 32569), Isolated from the Gut of the Higher Termite Nasutitermes takasagoensis.</title>
        <authorList>
            <person name="Noda S."/>
            <person name="Aihara C."/>
            <person name="Yuki M."/>
            <person name="Ohkuma M."/>
        </authorList>
    </citation>
    <scope>NUCLEOTIDE SEQUENCE [LARGE SCALE GENOMIC DNA]</scope>
    <source>
        <strain evidence="6 7">NtB2</strain>
    </source>
</reference>
<dbReference type="RefSeq" id="WP_109246216.1">
    <property type="nucleotide sequence ID" value="NZ_BFFO01000009.1"/>
</dbReference>
<evidence type="ECO:0000256" key="2">
    <source>
        <dbReference type="ARBA" id="ARBA00022793"/>
    </source>
</evidence>
<dbReference type="GO" id="GO:0005737">
    <property type="term" value="C:cytoplasm"/>
    <property type="evidence" value="ECO:0007669"/>
    <property type="project" value="TreeGrafter"/>
</dbReference>
<organism evidence="6 7">
    <name type="scientific">Lactococcus termiticola</name>
    <dbReference type="NCBI Taxonomy" id="2169526"/>
    <lineage>
        <taxon>Bacteria</taxon>
        <taxon>Bacillati</taxon>
        <taxon>Bacillota</taxon>
        <taxon>Bacilli</taxon>
        <taxon>Lactobacillales</taxon>
        <taxon>Streptococcaceae</taxon>
        <taxon>Lactococcus</taxon>
    </lineage>
</organism>
<sequence length="342" mass="37075">MTFLENPFYQKDLQESIDNTLFAEQLSGKKVLVTGAAGMIGSYLVDVLEKLGAEVFALGRNLSALEKRFAGQKIAFIQQDVMLPLNLKTEEDFDLIIHAASNANPASYAKDPVGTIDANVLGTKQLLDYAVAHGSDVLYLSTGEVYGQLPAESSPFTEEMAGYIDGLAVRSSYMLSKRLAENLCVAYAQQYGVTAKIGRLSHVIGASYTDKDNRVSASFVSEVLAGRDLVMKSPGQQIRSYVYLSDAASGLLSIVTAGENATAYNVSRTLNAIKLADFARKLAEAKGRQLLFDVKEADPLKSTPIELAVLSDEKLKGLGWSPRVSVDSAVKRLFEILDVQKN</sequence>
<comment type="cofactor">
    <cofactor evidence="1">
        <name>NAD(+)</name>
        <dbReference type="ChEBI" id="CHEBI:57540"/>
    </cofactor>
</comment>
<dbReference type="Gene3D" id="3.40.50.720">
    <property type="entry name" value="NAD(P)-binding Rossmann-like Domain"/>
    <property type="match status" value="1"/>
</dbReference>
<comment type="caution">
    <text evidence="6">The sequence shown here is derived from an EMBL/GenBank/DDBJ whole genome shotgun (WGS) entry which is preliminary data.</text>
</comment>
<evidence type="ECO:0000256" key="1">
    <source>
        <dbReference type="ARBA" id="ARBA00001911"/>
    </source>
</evidence>
<dbReference type="GO" id="GO:0070403">
    <property type="term" value="F:NAD+ binding"/>
    <property type="evidence" value="ECO:0007669"/>
    <property type="project" value="InterPro"/>
</dbReference>
<protein>
    <submittedName>
        <fullName evidence="6">Nad-dependent epimerase/dehydratase</fullName>
    </submittedName>
</protein>
<dbReference type="InterPro" id="IPR036291">
    <property type="entry name" value="NAD(P)-bd_dom_sf"/>
</dbReference>
<dbReference type="PANTHER" id="PTHR43078">
    <property type="entry name" value="UDP-GLUCURONIC ACID DECARBOXYLASE-RELATED"/>
    <property type="match status" value="1"/>
</dbReference>
<keyword evidence="4" id="KW-0456">Lyase</keyword>
<dbReference type="Pfam" id="PF01370">
    <property type="entry name" value="Epimerase"/>
    <property type="match status" value="1"/>
</dbReference>
<name>A0A2R5HKT8_9LACT</name>
<keyword evidence="2" id="KW-0210">Decarboxylase</keyword>
<keyword evidence="7" id="KW-1185">Reference proteome</keyword>
<evidence type="ECO:0000256" key="3">
    <source>
        <dbReference type="ARBA" id="ARBA00023027"/>
    </source>
</evidence>
<dbReference type="InterPro" id="IPR044516">
    <property type="entry name" value="UXS-like"/>
</dbReference>
<dbReference type="OrthoDB" id="9771073at2"/>